<reference evidence="1 2" key="1">
    <citation type="journal article" date="2006" name="Science">
        <title>The genome of black cottonwood, Populus trichocarpa (Torr. &amp; Gray).</title>
        <authorList>
            <person name="Tuskan G.A."/>
            <person name="Difazio S."/>
            <person name="Jansson S."/>
            <person name="Bohlmann J."/>
            <person name="Grigoriev I."/>
            <person name="Hellsten U."/>
            <person name="Putnam N."/>
            <person name="Ralph S."/>
            <person name="Rombauts S."/>
            <person name="Salamov A."/>
            <person name="Schein J."/>
            <person name="Sterck L."/>
            <person name="Aerts A."/>
            <person name="Bhalerao R.R."/>
            <person name="Bhalerao R.P."/>
            <person name="Blaudez D."/>
            <person name="Boerjan W."/>
            <person name="Brun A."/>
            <person name="Brunner A."/>
            <person name="Busov V."/>
            <person name="Campbell M."/>
            <person name="Carlson J."/>
            <person name="Chalot M."/>
            <person name="Chapman J."/>
            <person name="Chen G.L."/>
            <person name="Cooper D."/>
            <person name="Coutinho P.M."/>
            <person name="Couturier J."/>
            <person name="Covert S."/>
            <person name="Cronk Q."/>
            <person name="Cunningham R."/>
            <person name="Davis J."/>
            <person name="Degroeve S."/>
            <person name="Dejardin A."/>
            <person name="Depamphilis C."/>
            <person name="Detter J."/>
            <person name="Dirks B."/>
            <person name="Dubchak I."/>
            <person name="Duplessis S."/>
            <person name="Ehlting J."/>
            <person name="Ellis B."/>
            <person name="Gendler K."/>
            <person name="Goodstein D."/>
            <person name="Gribskov M."/>
            <person name="Grimwood J."/>
            <person name="Groover A."/>
            <person name="Gunter L."/>
            <person name="Hamberger B."/>
            <person name="Heinze B."/>
            <person name="Helariutta Y."/>
            <person name="Henrissat B."/>
            <person name="Holligan D."/>
            <person name="Holt R."/>
            <person name="Huang W."/>
            <person name="Islam-Faridi N."/>
            <person name="Jones S."/>
            <person name="Jones-Rhoades M."/>
            <person name="Jorgensen R."/>
            <person name="Joshi C."/>
            <person name="Kangasjarvi J."/>
            <person name="Karlsson J."/>
            <person name="Kelleher C."/>
            <person name="Kirkpatrick R."/>
            <person name="Kirst M."/>
            <person name="Kohler A."/>
            <person name="Kalluri U."/>
            <person name="Larimer F."/>
            <person name="Leebens-Mack J."/>
            <person name="Leple J.C."/>
            <person name="Locascio P."/>
            <person name="Lou Y."/>
            <person name="Lucas S."/>
            <person name="Martin F."/>
            <person name="Montanini B."/>
            <person name="Napoli C."/>
            <person name="Nelson D.R."/>
            <person name="Nelson C."/>
            <person name="Nieminen K."/>
            <person name="Nilsson O."/>
            <person name="Pereda V."/>
            <person name="Peter G."/>
            <person name="Philippe R."/>
            <person name="Pilate G."/>
            <person name="Poliakov A."/>
            <person name="Razumovskaya J."/>
            <person name="Richardson P."/>
            <person name="Rinaldi C."/>
            <person name="Ritland K."/>
            <person name="Rouze P."/>
            <person name="Ryaboy D."/>
            <person name="Schmutz J."/>
            <person name="Schrader J."/>
            <person name="Segerman B."/>
            <person name="Shin H."/>
            <person name="Siddiqui A."/>
            <person name="Sterky F."/>
            <person name="Terry A."/>
            <person name="Tsai C.J."/>
            <person name="Uberbacher E."/>
            <person name="Unneberg P."/>
            <person name="Vahala J."/>
            <person name="Wall K."/>
            <person name="Wessler S."/>
            <person name="Yang G."/>
            <person name="Yin T."/>
            <person name="Douglas C."/>
            <person name="Marra M."/>
            <person name="Sandberg G."/>
            <person name="Van de Peer Y."/>
            <person name="Rokhsar D."/>
        </authorList>
    </citation>
    <scope>NUCLEOTIDE SEQUENCE [LARGE SCALE GENOMIC DNA]</scope>
    <source>
        <strain evidence="2">cv. Nisqually</strain>
    </source>
</reference>
<dbReference type="InParanoid" id="A0A2K2BMK3"/>
<proteinExistence type="predicted"/>
<gene>
    <name evidence="1" type="ORF">POPTR_002G219400</name>
</gene>
<sequence>MLAEIIYFENRYMYAHESSNNLIFFSEGWQLVVLAFLLERSRSNILRFCLWKERQSVLSSCAFDFSF</sequence>
<accession>A0A2K2BMK3</accession>
<evidence type="ECO:0000313" key="2">
    <source>
        <dbReference type="Proteomes" id="UP000006729"/>
    </source>
</evidence>
<dbReference type="AlphaFoldDB" id="A0A2K2BMK3"/>
<protein>
    <submittedName>
        <fullName evidence="1">Uncharacterized protein</fullName>
    </submittedName>
</protein>
<organism evidence="1 2">
    <name type="scientific">Populus trichocarpa</name>
    <name type="common">Western balsam poplar</name>
    <name type="synonym">Populus balsamifera subsp. trichocarpa</name>
    <dbReference type="NCBI Taxonomy" id="3694"/>
    <lineage>
        <taxon>Eukaryota</taxon>
        <taxon>Viridiplantae</taxon>
        <taxon>Streptophyta</taxon>
        <taxon>Embryophyta</taxon>
        <taxon>Tracheophyta</taxon>
        <taxon>Spermatophyta</taxon>
        <taxon>Magnoliopsida</taxon>
        <taxon>eudicotyledons</taxon>
        <taxon>Gunneridae</taxon>
        <taxon>Pentapetalae</taxon>
        <taxon>rosids</taxon>
        <taxon>fabids</taxon>
        <taxon>Malpighiales</taxon>
        <taxon>Salicaceae</taxon>
        <taxon>Saliceae</taxon>
        <taxon>Populus</taxon>
    </lineage>
</organism>
<keyword evidence="2" id="KW-1185">Reference proteome</keyword>
<dbReference type="EMBL" id="CM009291">
    <property type="protein sequence ID" value="PNT51008.1"/>
    <property type="molecule type" value="Genomic_DNA"/>
</dbReference>
<evidence type="ECO:0000313" key="1">
    <source>
        <dbReference type="EMBL" id="PNT51008.1"/>
    </source>
</evidence>
<dbReference type="Proteomes" id="UP000006729">
    <property type="component" value="Chromosome 2"/>
</dbReference>
<name>A0A2K2BMK3_POPTR</name>